<protein>
    <submittedName>
        <fullName evidence="5">AraC family transcriptional regulator</fullName>
    </submittedName>
</protein>
<keyword evidence="2" id="KW-0238">DNA-binding</keyword>
<evidence type="ECO:0000256" key="2">
    <source>
        <dbReference type="ARBA" id="ARBA00023125"/>
    </source>
</evidence>
<dbReference type="GO" id="GO:0003700">
    <property type="term" value="F:DNA-binding transcription factor activity"/>
    <property type="evidence" value="ECO:0007669"/>
    <property type="project" value="InterPro"/>
</dbReference>
<evidence type="ECO:0000256" key="1">
    <source>
        <dbReference type="ARBA" id="ARBA00023015"/>
    </source>
</evidence>
<keyword evidence="6" id="KW-1185">Reference proteome</keyword>
<evidence type="ECO:0000259" key="4">
    <source>
        <dbReference type="PROSITE" id="PS01124"/>
    </source>
</evidence>
<dbReference type="Gene3D" id="1.10.10.60">
    <property type="entry name" value="Homeodomain-like"/>
    <property type="match status" value="1"/>
</dbReference>
<dbReference type="PANTHER" id="PTHR43280:SF32">
    <property type="entry name" value="TRANSCRIPTIONAL REGULATORY PROTEIN"/>
    <property type="match status" value="1"/>
</dbReference>
<dbReference type="RefSeq" id="WP_169608110.1">
    <property type="nucleotide sequence ID" value="NZ_CP051682.1"/>
</dbReference>
<dbReference type="SUPFAM" id="SSF46689">
    <property type="entry name" value="Homeodomain-like"/>
    <property type="match status" value="1"/>
</dbReference>
<dbReference type="GO" id="GO:0043565">
    <property type="term" value="F:sequence-specific DNA binding"/>
    <property type="evidence" value="ECO:0007669"/>
    <property type="project" value="InterPro"/>
</dbReference>
<organism evidence="5 6">
    <name type="scientific">Mucilaginibacter robiniae</name>
    <dbReference type="NCBI Taxonomy" id="2728022"/>
    <lineage>
        <taxon>Bacteria</taxon>
        <taxon>Pseudomonadati</taxon>
        <taxon>Bacteroidota</taxon>
        <taxon>Sphingobacteriia</taxon>
        <taxon>Sphingobacteriales</taxon>
        <taxon>Sphingobacteriaceae</taxon>
        <taxon>Mucilaginibacter</taxon>
    </lineage>
</organism>
<dbReference type="InterPro" id="IPR018060">
    <property type="entry name" value="HTH_AraC"/>
</dbReference>
<sequence length="302" mass="35413">MSHLNYPVTDTIIPNYAFEQDEATNNPMFRINRNDSVLNYRCADFLVPHRKNYYFLAFVRQGSSRHWIDMMPCTLKPDTFYFTIPQQVHLKEDAKPITGISLGFTEDFLTLDDSGSLKKLPIIQNPDNGHELQLSEPDLVFIEDILEKILTEYHSKNSWQQNMLLAYMKVLLIYLSRLYMEQISTAVKPLSNNKQVLKNYLNAVEEHYLQLHDVAAYAGILNLSANYLSEVIKEQSGKSAIAHIHDRLIVEAKRLLFHTEYSIKEISFQLGFEDASYFNRFFKRLTQYTPISYRNFTRKMYH</sequence>
<dbReference type="EMBL" id="CP051682">
    <property type="protein sequence ID" value="QJD96622.1"/>
    <property type="molecule type" value="Genomic_DNA"/>
</dbReference>
<dbReference type="SUPFAM" id="SSF51215">
    <property type="entry name" value="Regulatory protein AraC"/>
    <property type="match status" value="1"/>
</dbReference>
<dbReference type="InterPro" id="IPR037923">
    <property type="entry name" value="HTH-like"/>
</dbReference>
<keyword evidence="1" id="KW-0805">Transcription regulation</keyword>
<dbReference type="KEGG" id="mrob:HH214_12390"/>
<dbReference type="PROSITE" id="PS01124">
    <property type="entry name" value="HTH_ARAC_FAMILY_2"/>
    <property type="match status" value="1"/>
</dbReference>
<gene>
    <name evidence="5" type="ORF">HH214_12390</name>
</gene>
<dbReference type="SMART" id="SM00342">
    <property type="entry name" value="HTH_ARAC"/>
    <property type="match status" value="1"/>
</dbReference>
<dbReference type="PANTHER" id="PTHR43280">
    <property type="entry name" value="ARAC-FAMILY TRANSCRIPTIONAL REGULATOR"/>
    <property type="match status" value="1"/>
</dbReference>
<dbReference type="InterPro" id="IPR020449">
    <property type="entry name" value="Tscrpt_reg_AraC-type_HTH"/>
</dbReference>
<evidence type="ECO:0000313" key="5">
    <source>
        <dbReference type="EMBL" id="QJD96622.1"/>
    </source>
</evidence>
<proteinExistence type="predicted"/>
<reference evidence="5 6" key="1">
    <citation type="submission" date="2020-04" db="EMBL/GenBank/DDBJ databases">
        <title>Genome sequencing of novel species.</title>
        <authorList>
            <person name="Heo J."/>
            <person name="Kim S.-J."/>
            <person name="Kim J.-S."/>
            <person name="Hong S.-B."/>
            <person name="Kwon S.-W."/>
        </authorList>
    </citation>
    <scope>NUCLEOTIDE SEQUENCE [LARGE SCALE GENOMIC DNA]</scope>
    <source>
        <strain evidence="5 6">F39-2</strain>
    </source>
</reference>
<accession>A0A7L5DZT7</accession>
<feature type="domain" description="HTH araC/xylS-type" evidence="4">
    <location>
        <begin position="198"/>
        <end position="296"/>
    </location>
</feature>
<keyword evidence="3" id="KW-0804">Transcription</keyword>
<evidence type="ECO:0000256" key="3">
    <source>
        <dbReference type="ARBA" id="ARBA00023163"/>
    </source>
</evidence>
<evidence type="ECO:0000313" key="6">
    <source>
        <dbReference type="Proteomes" id="UP000503278"/>
    </source>
</evidence>
<dbReference type="Proteomes" id="UP000503278">
    <property type="component" value="Chromosome"/>
</dbReference>
<dbReference type="Pfam" id="PF12833">
    <property type="entry name" value="HTH_18"/>
    <property type="match status" value="1"/>
</dbReference>
<name>A0A7L5DZT7_9SPHI</name>
<dbReference type="InterPro" id="IPR009057">
    <property type="entry name" value="Homeodomain-like_sf"/>
</dbReference>
<dbReference type="PRINTS" id="PR00032">
    <property type="entry name" value="HTHARAC"/>
</dbReference>
<dbReference type="AlphaFoldDB" id="A0A7L5DZT7"/>